<feature type="domain" description="Large ribosomal subunit protein bL25 beta" evidence="8">
    <location>
        <begin position="101"/>
        <end position="183"/>
    </location>
</feature>
<dbReference type="InterPro" id="IPR037121">
    <property type="entry name" value="Ribosomal_bL25_C"/>
</dbReference>
<name>A0A974BJR9_SEDHY</name>
<dbReference type="AlphaFoldDB" id="A0A974BJR9"/>
<dbReference type="Pfam" id="PF14693">
    <property type="entry name" value="Ribosomal_TL5_C"/>
    <property type="match status" value="1"/>
</dbReference>
<evidence type="ECO:0000313" key="10">
    <source>
        <dbReference type="Proteomes" id="UP000611629"/>
    </source>
</evidence>
<dbReference type="EMBL" id="JACBNQ010000009">
    <property type="protein sequence ID" value="NYB74382.1"/>
    <property type="molecule type" value="Genomic_DNA"/>
</dbReference>
<accession>A0A974BJR9</accession>
<evidence type="ECO:0000256" key="4">
    <source>
        <dbReference type="ARBA" id="ARBA00023274"/>
    </source>
</evidence>
<evidence type="ECO:0000256" key="2">
    <source>
        <dbReference type="ARBA" id="ARBA00022884"/>
    </source>
</evidence>
<dbReference type="InterPro" id="IPR029751">
    <property type="entry name" value="Ribosomal_L25_dom"/>
</dbReference>
<keyword evidence="3 5" id="KW-0689">Ribosomal protein</keyword>
<keyword evidence="1 5" id="KW-0699">rRNA-binding</keyword>
<dbReference type="Gene3D" id="2.40.240.10">
    <property type="entry name" value="Ribosomal Protein L25, Chain P"/>
    <property type="match status" value="1"/>
</dbReference>
<feature type="region of interest" description="Disordered" evidence="6">
    <location>
        <begin position="183"/>
        <end position="202"/>
    </location>
</feature>
<dbReference type="PANTHER" id="PTHR33284">
    <property type="entry name" value="RIBOSOMAL PROTEIN L25/GLN-TRNA SYNTHETASE, ANTI-CODON-BINDING DOMAIN-CONTAINING PROTEIN"/>
    <property type="match status" value="1"/>
</dbReference>
<evidence type="ECO:0000259" key="7">
    <source>
        <dbReference type="Pfam" id="PF01386"/>
    </source>
</evidence>
<dbReference type="GO" id="GO:0008097">
    <property type="term" value="F:5S rRNA binding"/>
    <property type="evidence" value="ECO:0007669"/>
    <property type="project" value="InterPro"/>
</dbReference>
<dbReference type="Gene3D" id="2.170.120.20">
    <property type="entry name" value="Ribosomal protein L25, beta domain"/>
    <property type="match status" value="1"/>
</dbReference>
<evidence type="ECO:0000256" key="5">
    <source>
        <dbReference type="HAMAP-Rule" id="MF_01334"/>
    </source>
</evidence>
<dbReference type="InterPro" id="IPR020057">
    <property type="entry name" value="Ribosomal_bL25_b-dom"/>
</dbReference>
<reference evidence="9" key="1">
    <citation type="submission" date="2020-07" db="EMBL/GenBank/DDBJ databases">
        <title>Genomic analysis of a strain of Sedimentibacter Hydroxybenzoicus DSM7310.</title>
        <authorList>
            <person name="Ma S."/>
        </authorList>
    </citation>
    <scope>NUCLEOTIDE SEQUENCE</scope>
    <source>
        <strain evidence="9">DSM 7310</strain>
    </source>
</reference>
<evidence type="ECO:0000256" key="1">
    <source>
        <dbReference type="ARBA" id="ARBA00022730"/>
    </source>
</evidence>
<dbReference type="SUPFAM" id="SSF50715">
    <property type="entry name" value="Ribosomal protein L25-like"/>
    <property type="match status" value="1"/>
</dbReference>
<evidence type="ECO:0000256" key="3">
    <source>
        <dbReference type="ARBA" id="ARBA00022980"/>
    </source>
</evidence>
<proteinExistence type="inferred from homology"/>
<comment type="caution">
    <text evidence="9">The sequence shown here is derived from an EMBL/GenBank/DDBJ whole genome shotgun (WGS) entry which is preliminary data.</text>
</comment>
<organism evidence="9 10">
    <name type="scientific">Sedimentibacter hydroxybenzoicus DSM 7310</name>
    <dbReference type="NCBI Taxonomy" id="1123245"/>
    <lineage>
        <taxon>Bacteria</taxon>
        <taxon>Bacillati</taxon>
        <taxon>Bacillota</taxon>
        <taxon>Tissierellia</taxon>
        <taxon>Sedimentibacter</taxon>
    </lineage>
</organism>
<dbReference type="InterPro" id="IPR020930">
    <property type="entry name" value="Ribosomal_uL5_bac-type"/>
</dbReference>
<dbReference type="CDD" id="cd00495">
    <property type="entry name" value="Ribosomal_L25_TL5_CTC"/>
    <property type="match status" value="1"/>
</dbReference>
<comment type="function">
    <text evidence="5">This is one of the proteins that binds to the 5S RNA in the ribosome where it forms part of the central protuberance.</text>
</comment>
<dbReference type="PANTHER" id="PTHR33284:SF1">
    <property type="entry name" value="RIBOSOMAL PROTEIN L25_GLN-TRNA SYNTHETASE, ANTI-CODON-BINDING DOMAIN-CONTAINING PROTEIN"/>
    <property type="match status" value="1"/>
</dbReference>
<dbReference type="HAMAP" id="MF_01334">
    <property type="entry name" value="Ribosomal_bL25_CTC"/>
    <property type="match status" value="1"/>
</dbReference>
<dbReference type="InterPro" id="IPR001021">
    <property type="entry name" value="Ribosomal_bL25_long"/>
</dbReference>
<feature type="compositionally biased region" description="Acidic residues" evidence="6">
    <location>
        <begin position="191"/>
        <end position="202"/>
    </location>
</feature>
<dbReference type="NCBIfam" id="TIGR00731">
    <property type="entry name" value="bL25_bact_ctc"/>
    <property type="match status" value="1"/>
</dbReference>
<feature type="domain" description="Large ribosomal subunit protein bL25 L25" evidence="7">
    <location>
        <begin position="6"/>
        <end position="92"/>
    </location>
</feature>
<dbReference type="GO" id="GO:0022625">
    <property type="term" value="C:cytosolic large ribosomal subunit"/>
    <property type="evidence" value="ECO:0007669"/>
    <property type="project" value="TreeGrafter"/>
</dbReference>
<protein>
    <recommendedName>
        <fullName evidence="5">Large ribosomal subunit protein bL25</fullName>
    </recommendedName>
    <alternativeName>
        <fullName evidence="5">General stress protein CTC</fullName>
    </alternativeName>
</protein>
<gene>
    <name evidence="5" type="primary">rplY</name>
    <name evidence="5" type="synonym">ctc</name>
    <name evidence="9" type="ORF">HZF24_09575</name>
</gene>
<dbReference type="RefSeq" id="WP_179238081.1">
    <property type="nucleotide sequence ID" value="NZ_JACBNQ010000009.1"/>
</dbReference>
<evidence type="ECO:0000259" key="8">
    <source>
        <dbReference type="Pfam" id="PF14693"/>
    </source>
</evidence>
<evidence type="ECO:0000256" key="6">
    <source>
        <dbReference type="SAM" id="MobiDB-lite"/>
    </source>
</evidence>
<comment type="subunit">
    <text evidence="5">Part of the 50S ribosomal subunit; part of the 5S rRNA/L5/L18/L25 subcomplex. Contacts the 5S rRNA. Binds to the 5S rRNA independently of L5 and L18.</text>
</comment>
<dbReference type="Pfam" id="PF01386">
    <property type="entry name" value="Ribosomal_L25p"/>
    <property type="match status" value="1"/>
</dbReference>
<keyword evidence="2 5" id="KW-0694">RNA-binding</keyword>
<dbReference type="InterPro" id="IPR020056">
    <property type="entry name" value="Rbsml_bL25/Gln-tRNA_synth_N"/>
</dbReference>
<evidence type="ECO:0000313" key="9">
    <source>
        <dbReference type="EMBL" id="NYB74382.1"/>
    </source>
</evidence>
<dbReference type="GO" id="GO:0006412">
    <property type="term" value="P:translation"/>
    <property type="evidence" value="ECO:0007669"/>
    <property type="project" value="UniProtKB-UniRule"/>
</dbReference>
<comment type="similarity">
    <text evidence="5">Belongs to the bacterial ribosomal protein bL25 family. CTC subfamily.</text>
</comment>
<dbReference type="Proteomes" id="UP000611629">
    <property type="component" value="Unassembled WGS sequence"/>
</dbReference>
<keyword evidence="4 5" id="KW-0687">Ribonucleoprotein</keyword>
<dbReference type="InterPro" id="IPR011035">
    <property type="entry name" value="Ribosomal_bL25/Gln-tRNA_synth"/>
</dbReference>
<keyword evidence="10" id="KW-1185">Reference proteome</keyword>
<dbReference type="GO" id="GO:0003735">
    <property type="term" value="F:structural constituent of ribosome"/>
    <property type="evidence" value="ECO:0007669"/>
    <property type="project" value="InterPro"/>
</dbReference>
<sequence length="202" mass="22401">MQQGILNIERRTVTNSRTSKKLRNNGYVPASISSRGKESISVAVKADELRKGLSSYGRYALFKLEMKGEKPMIGMVKDIHYSPLSRNMLNVDIQQVSLSEEIRAELPIRIKGADVLEHNKLMALRQLDTISVKGLPQDIPDDVIVDVSNVKGVENINISDIEFPQGIVPDGSPEQIVLSIVETKRGKSSAEETEEASEEELI</sequence>